<keyword evidence="3" id="KW-1185">Reference proteome</keyword>
<comment type="caution">
    <text evidence="2">The sequence shown here is derived from an EMBL/GenBank/DDBJ whole genome shotgun (WGS) entry which is preliminary data.</text>
</comment>
<sequence>MALTKRGRAAARDDHRHTDLACRPRPALDRDTRTLSVACLNMGDRAGVSLGWHPRAMAERVETGRARGGPGAVSRKMPHRRFAAGHALSGAFRLHQPGLPKSASRARMTAVSVWL</sequence>
<dbReference type="Proteomes" id="UP001239909">
    <property type="component" value="Unassembled WGS sequence"/>
</dbReference>
<gene>
    <name evidence="2" type="ORF">LNKW23_43110</name>
</gene>
<dbReference type="EMBL" id="BSYI01000051">
    <property type="protein sequence ID" value="GMG85095.1"/>
    <property type="molecule type" value="Genomic_DNA"/>
</dbReference>
<accession>A0ABQ6LSP5</accession>
<protein>
    <submittedName>
        <fullName evidence="2">Uncharacterized protein</fullName>
    </submittedName>
</protein>
<reference evidence="2 3" key="1">
    <citation type="submission" date="2023-04" db="EMBL/GenBank/DDBJ databases">
        <title>Marinoamorphus aggregata gen. nov., sp. Nov., isolate from tissue of brittle star Ophioplocus japonicus.</title>
        <authorList>
            <person name="Kawano K."/>
            <person name="Sawayama S."/>
            <person name="Nakagawa S."/>
        </authorList>
    </citation>
    <scope>NUCLEOTIDE SEQUENCE [LARGE SCALE GENOMIC DNA]</scope>
    <source>
        <strain evidence="2 3">NKW23</strain>
    </source>
</reference>
<evidence type="ECO:0000313" key="2">
    <source>
        <dbReference type="EMBL" id="GMG85095.1"/>
    </source>
</evidence>
<feature type="compositionally biased region" description="Basic and acidic residues" evidence="1">
    <location>
        <begin position="10"/>
        <end position="27"/>
    </location>
</feature>
<organism evidence="2 3">
    <name type="scientific">Paralimibaculum aggregatum</name>
    <dbReference type="NCBI Taxonomy" id="3036245"/>
    <lineage>
        <taxon>Bacteria</taxon>
        <taxon>Pseudomonadati</taxon>
        <taxon>Pseudomonadota</taxon>
        <taxon>Alphaproteobacteria</taxon>
        <taxon>Rhodobacterales</taxon>
        <taxon>Paracoccaceae</taxon>
        <taxon>Paralimibaculum</taxon>
    </lineage>
</organism>
<name>A0ABQ6LSP5_9RHOB</name>
<evidence type="ECO:0000256" key="1">
    <source>
        <dbReference type="SAM" id="MobiDB-lite"/>
    </source>
</evidence>
<feature type="region of interest" description="Disordered" evidence="1">
    <location>
        <begin position="1"/>
        <end position="27"/>
    </location>
</feature>
<proteinExistence type="predicted"/>
<evidence type="ECO:0000313" key="3">
    <source>
        <dbReference type="Proteomes" id="UP001239909"/>
    </source>
</evidence>